<gene>
    <name evidence="1" type="ORF">ATJ93_4559</name>
</gene>
<accession>A0A3R7GF00</accession>
<dbReference type="Pfam" id="PF10117">
    <property type="entry name" value="McrBC"/>
    <property type="match status" value="1"/>
</dbReference>
<comment type="caution">
    <text evidence="1">The sequence shown here is derived from an EMBL/GenBank/DDBJ whole genome shotgun (WGS) entry which is preliminary data.</text>
</comment>
<evidence type="ECO:0000313" key="1">
    <source>
        <dbReference type="EMBL" id="RKD87659.1"/>
    </source>
</evidence>
<name>A0A3R7GF00_9EURY</name>
<protein>
    <submittedName>
        <fullName evidence="1">5-methylcytosine-specific restriction enzyme subunit McrC</fullName>
    </submittedName>
</protein>
<reference evidence="1 2" key="1">
    <citation type="submission" date="2018-09" db="EMBL/GenBank/DDBJ databases">
        <title>Genomic Encyclopedia of Archaeal and Bacterial Type Strains, Phase II (KMG-II): from individual species to whole genera.</title>
        <authorList>
            <person name="Goeker M."/>
        </authorList>
    </citation>
    <scope>NUCLEOTIDE SEQUENCE [LARGE SCALE GENOMIC DNA]</scope>
    <source>
        <strain evidence="1 2">DSM 13151</strain>
    </source>
</reference>
<dbReference type="InterPro" id="IPR019292">
    <property type="entry name" value="McrC"/>
</dbReference>
<evidence type="ECO:0000313" key="2">
    <source>
        <dbReference type="Proteomes" id="UP000283805"/>
    </source>
</evidence>
<sequence>MSSSRRLSITERDDQAVDLPEKDLHHLASFEEITVSYAGDGQPRVSVSNHVGVIGLPSGNILEIRPKASCNLLHYLAYVGDINDELVRGTDAAVSMGDSFVDLVARLYLDELDTILKRGLNREYLVQESSEKHLRGQLDLQRQLQRQGVAPKKFECRYDELSTETVLNKILLDGLHRLRPLVTTSAIRSDVNRFYSRLQQYVSHERMSVRDIESVSLTRLDEYYADALELAKLIFKQIFVADLGGHDRRVQSLLIDMETIFERLVYRAVRNIVSKESYEVKDGSIGHLVQTESDRGLLQMYPDFWVVNKSNDIVFVGDAKWKTGTDPSRNDLYQIAAYQAKYGTPGMLVYPDLDSEMKDTYTYETPDGTTAGRGELQATELQTGDIDAYSTFKETVEATLRKQLPGELTSTTAAI</sequence>
<dbReference type="EMBL" id="RAPO01000008">
    <property type="protein sequence ID" value="RKD87659.1"/>
    <property type="molecule type" value="Genomic_DNA"/>
</dbReference>
<dbReference type="OrthoDB" id="206313at2157"/>
<keyword evidence="2" id="KW-1185">Reference proteome</keyword>
<dbReference type="RefSeq" id="WP_170155634.1">
    <property type="nucleotide sequence ID" value="NZ_RAPO01000008.1"/>
</dbReference>
<dbReference type="PANTHER" id="PTHR38733:SF1">
    <property type="entry name" value="TYPE IV METHYL-DIRECTED RESTRICTION ENZYME ECOKMCRBC"/>
    <property type="match status" value="1"/>
</dbReference>
<proteinExistence type="predicted"/>
<organism evidence="1 2">
    <name type="scientific">Halopiger aswanensis</name>
    <dbReference type="NCBI Taxonomy" id="148449"/>
    <lineage>
        <taxon>Archaea</taxon>
        <taxon>Methanobacteriati</taxon>
        <taxon>Methanobacteriota</taxon>
        <taxon>Stenosarchaea group</taxon>
        <taxon>Halobacteria</taxon>
        <taxon>Halobacteriales</taxon>
        <taxon>Natrialbaceae</taxon>
        <taxon>Halopiger</taxon>
    </lineage>
</organism>
<dbReference type="Proteomes" id="UP000283805">
    <property type="component" value="Unassembled WGS sequence"/>
</dbReference>
<dbReference type="AlphaFoldDB" id="A0A3R7GF00"/>
<dbReference type="PANTHER" id="PTHR38733">
    <property type="entry name" value="PROTEIN MCRC"/>
    <property type="match status" value="1"/>
</dbReference>